<protein>
    <submittedName>
        <fullName evidence="1">Uncharacterized protein</fullName>
    </submittedName>
</protein>
<name>C7RMA5_ACCRE</name>
<organism evidence="1">
    <name type="scientific">Accumulibacter regalis</name>
    <dbReference type="NCBI Taxonomy" id="522306"/>
    <lineage>
        <taxon>Bacteria</taxon>
        <taxon>Pseudomonadati</taxon>
        <taxon>Pseudomonadota</taxon>
        <taxon>Betaproteobacteria</taxon>
        <taxon>Candidatus Accumulibacter</taxon>
    </lineage>
</organism>
<dbReference type="EMBL" id="CP001715">
    <property type="protein sequence ID" value="ACV37183.1"/>
    <property type="molecule type" value="Genomic_DNA"/>
</dbReference>
<reference evidence="1" key="2">
    <citation type="submission" date="2009-09" db="EMBL/GenBank/DDBJ databases">
        <title>Complete sequence of chromosome of Candidatus Accumulibacter phosphatis clade IIA str. UW-1.</title>
        <authorList>
            <consortium name="US DOE Joint Genome Institute"/>
            <person name="Martin H.G."/>
            <person name="Ivanova N."/>
            <person name="Kunin V."/>
            <person name="Warnecke F."/>
            <person name="Barry K."/>
            <person name="He S."/>
            <person name="Salamov A."/>
            <person name="Szeto E."/>
            <person name="Dalin E."/>
            <person name="Pangilinan J.L."/>
            <person name="Lapidus A."/>
            <person name="Lowry S."/>
            <person name="Kyrpides N.C."/>
            <person name="McMahon K.D."/>
            <person name="Hugenholtz P."/>
        </authorList>
    </citation>
    <scope>NUCLEOTIDE SEQUENCE [LARGE SCALE GENOMIC DNA]</scope>
    <source>
        <strain evidence="1">UW-1</strain>
    </source>
</reference>
<proteinExistence type="predicted"/>
<dbReference type="AlphaFoldDB" id="C7RMA5"/>
<dbReference type="OrthoDB" id="9181003at2"/>
<dbReference type="KEGG" id="app:CAP2UW1_3934"/>
<evidence type="ECO:0000313" key="1">
    <source>
        <dbReference type="EMBL" id="ACV37183.1"/>
    </source>
</evidence>
<dbReference type="HOGENOM" id="CLU_2380068_0_0_4"/>
<gene>
    <name evidence="1" type="ordered locus">CAP2UW1_3934</name>
</gene>
<accession>C7RMA5</accession>
<dbReference type="eggNOG" id="ENOG5032WV7">
    <property type="taxonomic scope" value="Bacteria"/>
</dbReference>
<reference evidence="1" key="1">
    <citation type="submission" date="2009-08" db="EMBL/GenBank/DDBJ databases">
        <authorList>
            <consortium name="US DOE Joint Genome Institute"/>
            <person name="Lucas S."/>
            <person name="Copeland A."/>
            <person name="Lapidus A."/>
            <person name="Glavina del Rio T."/>
            <person name="Dalin E."/>
            <person name="Tice H."/>
            <person name="Bruce D."/>
            <person name="Barry K."/>
            <person name="Pitluck S."/>
            <person name="Lowry S."/>
            <person name="Larimer F."/>
            <person name="Land M."/>
            <person name="Hauser L."/>
            <person name="Kyrpides N."/>
            <person name="Ivanova N."/>
            <person name="McMahon K.D."/>
            <person name="Hugenholtz P."/>
        </authorList>
    </citation>
    <scope>NUCLEOTIDE SEQUENCE</scope>
    <source>
        <strain evidence="1">UW-1</strain>
    </source>
</reference>
<sequence length="94" mass="10499">MGSLSNESFDQFLDSLKQAGVEISNESELRERLAEAQRWRFAFATLAANGRPLGISFHDATRGVNEADIHRAFARFQFPESLQNSFAVSLRAGH</sequence>